<protein>
    <recommendedName>
        <fullName evidence="8">Septum formation initiator</fullName>
    </recommendedName>
</protein>
<feature type="transmembrane region" description="Helical" evidence="3">
    <location>
        <begin position="164"/>
        <end position="184"/>
    </location>
</feature>
<dbReference type="AlphaFoldDB" id="A0A4U8T155"/>
<evidence type="ECO:0000256" key="1">
    <source>
        <dbReference type="SAM" id="Coils"/>
    </source>
</evidence>
<evidence type="ECO:0008006" key="8">
    <source>
        <dbReference type="Google" id="ProtNLM"/>
    </source>
</evidence>
<keyword evidence="1" id="KW-0175">Coiled coil</keyword>
<organism evidence="5 6">
    <name type="scientific">Helicobacter saguini</name>
    <dbReference type="NCBI Taxonomy" id="1548018"/>
    <lineage>
        <taxon>Bacteria</taxon>
        <taxon>Pseudomonadati</taxon>
        <taxon>Campylobacterota</taxon>
        <taxon>Epsilonproteobacteria</taxon>
        <taxon>Campylobacterales</taxon>
        <taxon>Helicobacteraceae</taxon>
        <taxon>Helicobacter</taxon>
    </lineage>
</organism>
<keyword evidence="6" id="KW-1185">Reference proteome</keyword>
<evidence type="ECO:0000313" key="7">
    <source>
        <dbReference type="Proteomes" id="UP000477070"/>
    </source>
</evidence>
<dbReference type="OrthoDB" id="5330176at2"/>
<proteinExistence type="predicted"/>
<sequence length="229" mass="25938">MQHKNDKNIESKKGLELDFSTDSNIKIEGIESSTDSNGVEIKIMKSVIESSENNENANLDSKEITESVESTSQDSSISTLDSMESKNIESKQDSIESLEPKLEQEKNKDSINSVTQDIKEELLEEIIIEKPKKGKKQKKKQPKTPRKARLYNPKWDYILYSRRLFIGVCLIASFIGLYGGYLLFAGNSLGLLLDLEKKRDILSKEVQDKKAQNAILQKKVLELLSLEPD</sequence>
<dbReference type="EMBL" id="JRMP02000017">
    <property type="protein sequence ID" value="TLD92928.1"/>
    <property type="molecule type" value="Genomic_DNA"/>
</dbReference>
<dbReference type="Proteomes" id="UP000477070">
    <property type="component" value="Unassembled WGS sequence"/>
</dbReference>
<reference evidence="5 6" key="2">
    <citation type="journal article" date="2016" name="Infect. Immun.">
        <title>Helicobacter saguini, a Novel Helicobacter Isolated from Cotton-Top Tamarins with Ulcerative Colitis, Has Proinflammatory Properties and Induces Typhlocolitis and Dysplasia in Gnotobiotic IL-10-/- Mice.</title>
        <authorList>
            <person name="Shen Z."/>
            <person name="Mannion A."/>
            <person name="Whary M.T."/>
            <person name="Muthupalani S."/>
            <person name="Sheh A."/>
            <person name="Feng Y."/>
            <person name="Gong G."/>
            <person name="Vandamme P."/>
            <person name="Holcombe H.R."/>
            <person name="Paster B.J."/>
            <person name="Fox J.G."/>
        </authorList>
    </citation>
    <scope>NUCLEOTIDE SEQUENCE [LARGE SCALE GENOMIC DNA]</scope>
    <source>
        <strain evidence="5 6">MIT 97-6194</strain>
    </source>
</reference>
<accession>A0A4U8T155</accession>
<evidence type="ECO:0000256" key="2">
    <source>
        <dbReference type="SAM" id="MobiDB-lite"/>
    </source>
</evidence>
<keyword evidence="3" id="KW-0472">Membrane</keyword>
<evidence type="ECO:0000256" key="3">
    <source>
        <dbReference type="SAM" id="Phobius"/>
    </source>
</evidence>
<keyword evidence="3" id="KW-0812">Transmembrane</keyword>
<feature type="compositionally biased region" description="Polar residues" evidence="2">
    <location>
        <begin position="67"/>
        <end position="82"/>
    </location>
</feature>
<reference evidence="5" key="3">
    <citation type="submission" date="2018-04" db="EMBL/GenBank/DDBJ databases">
        <authorList>
            <person name="Sheh A."/>
            <person name="Shen Z."/>
            <person name="Mannion A.J."/>
            <person name="Fox J.G."/>
        </authorList>
    </citation>
    <scope>NUCLEOTIDE SEQUENCE</scope>
    <source>
        <strain evidence="5">MIT 97-6194</strain>
    </source>
</reference>
<feature type="compositionally biased region" description="Polar residues" evidence="2">
    <location>
        <begin position="48"/>
        <end position="59"/>
    </location>
</feature>
<keyword evidence="3" id="KW-1133">Transmembrane helix</keyword>
<reference evidence="5 6" key="1">
    <citation type="journal article" date="2014" name="Genome Announc.">
        <title>Draft genome sequences of eight enterohepatic helicobacter species isolated from both laboratory and wild rodents.</title>
        <authorList>
            <person name="Sheh A."/>
            <person name="Shen Z."/>
            <person name="Fox J.G."/>
        </authorList>
    </citation>
    <scope>NUCLEOTIDE SEQUENCE [LARGE SCALE GENOMIC DNA]</scope>
    <source>
        <strain evidence="5 6">MIT 97-6194</strain>
    </source>
</reference>
<reference evidence="4 7" key="4">
    <citation type="submission" date="2019-12" db="EMBL/GenBank/DDBJ databases">
        <title>Multi-Generational Helicobacter saguini Isolates.</title>
        <authorList>
            <person name="Mannion A."/>
            <person name="Shen Z."/>
            <person name="Fox J.G."/>
        </authorList>
    </citation>
    <scope>NUCLEOTIDE SEQUENCE [LARGE SCALE GENOMIC DNA]</scope>
    <source>
        <strain evidence="4">16-048</strain>
        <strain evidence="7">16-048 (F4)</strain>
    </source>
</reference>
<name>A0A4U8T155_9HELI</name>
<dbReference type="RefSeq" id="WP_118949190.1">
    <property type="nucleotide sequence ID" value="NZ_JRMP02000017.1"/>
</dbReference>
<feature type="region of interest" description="Disordered" evidence="2">
    <location>
        <begin position="48"/>
        <end position="110"/>
    </location>
</feature>
<dbReference type="Proteomes" id="UP000029714">
    <property type="component" value="Unassembled WGS sequence"/>
</dbReference>
<evidence type="ECO:0000313" key="4">
    <source>
        <dbReference type="EMBL" id="MWV69459.1"/>
    </source>
</evidence>
<evidence type="ECO:0000313" key="5">
    <source>
        <dbReference type="EMBL" id="TLD92928.1"/>
    </source>
</evidence>
<gene>
    <name evidence="4" type="ORF">DCO61_05410</name>
    <name evidence="5" type="ORF">LS64_009565</name>
</gene>
<evidence type="ECO:0000313" key="6">
    <source>
        <dbReference type="Proteomes" id="UP000029714"/>
    </source>
</evidence>
<feature type="coiled-coil region" evidence="1">
    <location>
        <begin position="192"/>
        <end position="219"/>
    </location>
</feature>
<comment type="caution">
    <text evidence="5">The sequence shown here is derived from an EMBL/GenBank/DDBJ whole genome shotgun (WGS) entry which is preliminary data.</text>
</comment>
<feature type="compositionally biased region" description="Basic and acidic residues" evidence="2">
    <location>
        <begin position="83"/>
        <end position="109"/>
    </location>
</feature>
<dbReference type="EMBL" id="QBIU01000001">
    <property type="protein sequence ID" value="MWV69459.1"/>
    <property type="molecule type" value="Genomic_DNA"/>
</dbReference>